<dbReference type="GO" id="GO:0005789">
    <property type="term" value="C:endoplasmic reticulum membrane"/>
    <property type="evidence" value="ECO:0007669"/>
    <property type="project" value="UniProtKB-SubCell"/>
</dbReference>
<evidence type="ECO:0000256" key="6">
    <source>
        <dbReference type="ARBA" id="ARBA00022771"/>
    </source>
</evidence>
<dbReference type="GO" id="GO:0008270">
    <property type="term" value="F:zinc ion binding"/>
    <property type="evidence" value="ECO:0007669"/>
    <property type="project" value="UniProtKB-KW"/>
</dbReference>
<comment type="catalytic activity">
    <reaction evidence="1 11">
        <text>S-ubiquitinyl-[E2 ubiquitin-conjugating enzyme]-L-cysteine + [acceptor protein]-L-lysine = [E2 ubiquitin-conjugating enzyme]-L-cysteine + N(6)-ubiquitinyl-[acceptor protein]-L-lysine.</text>
        <dbReference type="EC" id="2.3.2.27"/>
    </reaction>
</comment>
<evidence type="ECO:0000313" key="15">
    <source>
        <dbReference type="Proteomes" id="UP000554482"/>
    </source>
</evidence>
<keyword evidence="11" id="KW-0256">Endoplasmic reticulum</keyword>
<dbReference type="InterPro" id="IPR045103">
    <property type="entry name" value="RNF5/RNF185-like"/>
</dbReference>
<sequence length="201" mass="22214">MEHYFEQGVANHKGEDESSAQKSVISSAATADDISGCFDCNICFDNAHDPVVTLCGHLYCWPCIYKWLHLQDTSFKPEEQQQCPVCKASISQTTLVPLYGRGQSLQNELKDSGPLQSSDDIPTRPQACGIDALITTSTSTSQPNHNIQRNPYRPQPQPQSPRRRYSPNSFGTPSNISTTLHPMIGMFGEMVYGRVFGNSPS</sequence>
<evidence type="ECO:0000256" key="2">
    <source>
        <dbReference type="ARBA" id="ARBA00004308"/>
    </source>
</evidence>
<accession>A0A7J6VIQ7</accession>
<keyword evidence="6 10" id="KW-0863">Zinc-finger</keyword>
<dbReference type="InterPro" id="IPR018957">
    <property type="entry name" value="Znf_C3HC4_RING-type"/>
</dbReference>
<keyword evidence="15" id="KW-1185">Reference proteome</keyword>
<dbReference type="EMBL" id="JABWDY010032433">
    <property type="protein sequence ID" value="KAF5184192.1"/>
    <property type="molecule type" value="Genomic_DNA"/>
</dbReference>
<evidence type="ECO:0000256" key="11">
    <source>
        <dbReference type="RuleBase" id="RU369090"/>
    </source>
</evidence>
<evidence type="ECO:0000256" key="7">
    <source>
        <dbReference type="ARBA" id="ARBA00022786"/>
    </source>
</evidence>
<gene>
    <name evidence="14" type="ORF">FRX31_026221</name>
</gene>
<keyword evidence="9" id="KW-0472">Membrane</keyword>
<evidence type="ECO:0000256" key="3">
    <source>
        <dbReference type="ARBA" id="ARBA00004906"/>
    </source>
</evidence>
<organism evidence="14 15">
    <name type="scientific">Thalictrum thalictroides</name>
    <name type="common">Rue-anemone</name>
    <name type="synonym">Anemone thalictroides</name>
    <dbReference type="NCBI Taxonomy" id="46969"/>
    <lineage>
        <taxon>Eukaryota</taxon>
        <taxon>Viridiplantae</taxon>
        <taxon>Streptophyta</taxon>
        <taxon>Embryophyta</taxon>
        <taxon>Tracheophyta</taxon>
        <taxon>Spermatophyta</taxon>
        <taxon>Magnoliopsida</taxon>
        <taxon>Ranunculales</taxon>
        <taxon>Ranunculaceae</taxon>
        <taxon>Thalictroideae</taxon>
        <taxon>Thalictrum</taxon>
    </lineage>
</organism>
<comment type="pathway">
    <text evidence="3 11">Protein modification; protein ubiquitination.</text>
</comment>
<evidence type="ECO:0000256" key="4">
    <source>
        <dbReference type="ARBA" id="ARBA00022679"/>
    </source>
</evidence>
<comment type="function">
    <text evidence="11">E3 ubiquitin-protein ligase.</text>
</comment>
<protein>
    <recommendedName>
        <fullName evidence="11">E3 ubiquitin-protein ligase RMA</fullName>
        <ecNumber evidence="11">2.3.2.27</ecNumber>
    </recommendedName>
    <alternativeName>
        <fullName evidence="11">Protein RING membrane-anchor</fullName>
    </alternativeName>
    <alternativeName>
        <fullName evidence="11">RING-type E3 ubiquitin transferase RMA</fullName>
    </alternativeName>
</protein>
<feature type="compositionally biased region" description="Polar residues" evidence="12">
    <location>
        <begin position="137"/>
        <end position="147"/>
    </location>
</feature>
<evidence type="ECO:0000256" key="10">
    <source>
        <dbReference type="PROSITE-ProRule" id="PRU00175"/>
    </source>
</evidence>
<dbReference type="OrthoDB" id="6270329at2759"/>
<comment type="domain">
    <text evidence="11">The RING-type zinc finger domain is responsible for E3 ligase activity.</text>
</comment>
<dbReference type="UniPathway" id="UPA00143"/>
<dbReference type="Pfam" id="PF00097">
    <property type="entry name" value="zf-C3HC4"/>
    <property type="match status" value="1"/>
</dbReference>
<evidence type="ECO:0000256" key="8">
    <source>
        <dbReference type="ARBA" id="ARBA00022833"/>
    </source>
</evidence>
<evidence type="ECO:0000259" key="13">
    <source>
        <dbReference type="PROSITE" id="PS50089"/>
    </source>
</evidence>
<dbReference type="SMART" id="SM00184">
    <property type="entry name" value="RING"/>
    <property type="match status" value="1"/>
</dbReference>
<comment type="subcellular location">
    <subcellularLocation>
        <location evidence="2">Endomembrane system</location>
    </subcellularLocation>
    <subcellularLocation>
        <location evidence="11">Endoplasmic reticulum membrane</location>
        <topology evidence="11">Single-pass type IV membrane protein</topology>
    </subcellularLocation>
</comment>
<dbReference type="Gene3D" id="3.30.40.10">
    <property type="entry name" value="Zinc/RING finger domain, C3HC4 (zinc finger)"/>
    <property type="match status" value="1"/>
</dbReference>
<keyword evidence="8 11" id="KW-0862">Zinc</keyword>
<evidence type="ECO:0000256" key="5">
    <source>
        <dbReference type="ARBA" id="ARBA00022723"/>
    </source>
</evidence>
<evidence type="ECO:0000256" key="1">
    <source>
        <dbReference type="ARBA" id="ARBA00000900"/>
    </source>
</evidence>
<dbReference type="PROSITE" id="PS00518">
    <property type="entry name" value="ZF_RING_1"/>
    <property type="match status" value="1"/>
</dbReference>
<keyword evidence="5 11" id="KW-0479">Metal-binding</keyword>
<reference evidence="14 15" key="1">
    <citation type="submission" date="2020-06" db="EMBL/GenBank/DDBJ databases">
        <title>Transcriptomic and genomic resources for Thalictrum thalictroides and T. hernandezii: Facilitating candidate gene discovery in an emerging model plant lineage.</title>
        <authorList>
            <person name="Arias T."/>
            <person name="Riano-Pachon D.M."/>
            <person name="Di Stilio V.S."/>
        </authorList>
    </citation>
    <scope>NUCLEOTIDE SEQUENCE [LARGE SCALE GENOMIC DNA]</scope>
    <source>
        <strain evidence="15">cv. WT478/WT964</strain>
        <tissue evidence="14">Leaves</tissue>
    </source>
</reference>
<feature type="domain" description="RING-type" evidence="13">
    <location>
        <begin position="40"/>
        <end position="87"/>
    </location>
</feature>
<dbReference type="PROSITE" id="PS50089">
    <property type="entry name" value="ZF_RING_2"/>
    <property type="match status" value="1"/>
</dbReference>
<keyword evidence="4 11" id="KW-0808">Transferase</keyword>
<dbReference type="AlphaFoldDB" id="A0A7J6VIQ7"/>
<dbReference type="SUPFAM" id="SSF57850">
    <property type="entry name" value="RING/U-box"/>
    <property type="match status" value="1"/>
</dbReference>
<keyword evidence="7 11" id="KW-0833">Ubl conjugation pathway</keyword>
<dbReference type="InterPro" id="IPR013083">
    <property type="entry name" value="Znf_RING/FYVE/PHD"/>
</dbReference>
<dbReference type="Proteomes" id="UP000554482">
    <property type="component" value="Unassembled WGS sequence"/>
</dbReference>
<feature type="non-terminal residue" evidence="14">
    <location>
        <position position="201"/>
    </location>
</feature>
<dbReference type="GO" id="GO:0006511">
    <property type="term" value="P:ubiquitin-dependent protein catabolic process"/>
    <property type="evidence" value="ECO:0007669"/>
    <property type="project" value="UniProtKB-UniRule"/>
</dbReference>
<evidence type="ECO:0000256" key="12">
    <source>
        <dbReference type="SAM" id="MobiDB-lite"/>
    </source>
</evidence>
<evidence type="ECO:0000256" key="9">
    <source>
        <dbReference type="ARBA" id="ARBA00023136"/>
    </source>
</evidence>
<dbReference type="InterPro" id="IPR001841">
    <property type="entry name" value="Znf_RING"/>
</dbReference>
<name>A0A7J6VIQ7_THATH</name>
<dbReference type="GO" id="GO:0016567">
    <property type="term" value="P:protein ubiquitination"/>
    <property type="evidence" value="ECO:0007669"/>
    <property type="project" value="UniProtKB-UniPathway"/>
</dbReference>
<dbReference type="EC" id="2.3.2.27" evidence="11"/>
<dbReference type="CDD" id="cd16745">
    <property type="entry name" value="RING-HC_AtRMA-like"/>
    <property type="match status" value="1"/>
</dbReference>
<dbReference type="GO" id="GO:0061630">
    <property type="term" value="F:ubiquitin protein ligase activity"/>
    <property type="evidence" value="ECO:0007669"/>
    <property type="project" value="UniProtKB-UniRule"/>
</dbReference>
<feature type="region of interest" description="Disordered" evidence="12">
    <location>
        <begin position="137"/>
        <end position="177"/>
    </location>
</feature>
<comment type="caution">
    <text evidence="14">The sequence shown here is derived from an EMBL/GenBank/DDBJ whole genome shotgun (WGS) entry which is preliminary data.</text>
</comment>
<dbReference type="PANTHER" id="PTHR12313">
    <property type="entry name" value="E3 UBIQUITIN-PROTEIN LIGASE RNF5-RELATED"/>
    <property type="match status" value="1"/>
</dbReference>
<evidence type="ECO:0000313" key="14">
    <source>
        <dbReference type="EMBL" id="KAF5184192.1"/>
    </source>
</evidence>
<proteinExistence type="predicted"/>
<dbReference type="InterPro" id="IPR017907">
    <property type="entry name" value="Znf_RING_CS"/>
</dbReference>